<feature type="transmembrane region" description="Helical" evidence="7">
    <location>
        <begin position="31"/>
        <end position="49"/>
    </location>
</feature>
<dbReference type="GO" id="GO:0005886">
    <property type="term" value="C:plasma membrane"/>
    <property type="evidence" value="ECO:0007669"/>
    <property type="project" value="UniProtKB-SubCell"/>
</dbReference>
<evidence type="ECO:0000256" key="6">
    <source>
        <dbReference type="ARBA" id="ARBA00023136"/>
    </source>
</evidence>
<name>W9V9Z9_9GAMM</name>
<evidence type="ECO:0000313" key="9">
    <source>
        <dbReference type="Proteomes" id="UP000019460"/>
    </source>
</evidence>
<organism evidence="8 9">
    <name type="scientific">Imhoffiella purpurea</name>
    <dbReference type="NCBI Taxonomy" id="1249627"/>
    <lineage>
        <taxon>Bacteria</taxon>
        <taxon>Pseudomonadati</taxon>
        <taxon>Pseudomonadota</taxon>
        <taxon>Gammaproteobacteria</taxon>
        <taxon>Chromatiales</taxon>
        <taxon>Chromatiaceae</taxon>
        <taxon>Imhoffiella</taxon>
    </lineage>
</organism>
<dbReference type="InterPro" id="IPR039428">
    <property type="entry name" value="NUOK/Mnh_C1-like"/>
</dbReference>
<keyword evidence="6 7" id="KW-0472">Membrane</keyword>
<keyword evidence="4 7" id="KW-0812">Transmembrane</keyword>
<dbReference type="Pfam" id="PF00420">
    <property type="entry name" value="Oxidored_q2"/>
    <property type="match status" value="1"/>
</dbReference>
<evidence type="ECO:0000256" key="3">
    <source>
        <dbReference type="ARBA" id="ARBA00022475"/>
    </source>
</evidence>
<comment type="caution">
    <text evidence="8">The sequence shown here is derived from an EMBL/GenBank/DDBJ whole genome shotgun (WGS) entry which is preliminary data.</text>
</comment>
<dbReference type="AlphaFoldDB" id="W9V9Z9"/>
<feature type="transmembrane region" description="Helical" evidence="7">
    <location>
        <begin position="61"/>
        <end position="81"/>
    </location>
</feature>
<dbReference type="PANTHER" id="PTHR34583:SF2">
    <property type="entry name" value="ANTIPORTER SUBUNIT MNHC2-RELATED"/>
    <property type="match status" value="1"/>
</dbReference>
<dbReference type="EMBL" id="AONC01000061">
    <property type="protein sequence ID" value="EXJ13736.1"/>
    <property type="molecule type" value="Genomic_DNA"/>
</dbReference>
<evidence type="ECO:0000256" key="2">
    <source>
        <dbReference type="ARBA" id="ARBA00010388"/>
    </source>
</evidence>
<dbReference type="STRING" id="1249627.D779_3491"/>
<dbReference type="eggNOG" id="COG1006">
    <property type="taxonomic scope" value="Bacteria"/>
</dbReference>
<dbReference type="Gene3D" id="1.10.287.3510">
    <property type="match status" value="1"/>
</dbReference>
<protein>
    <submittedName>
        <fullName evidence="8">NADH-ubiquinone oxidoreductase, chain 4L</fullName>
    </submittedName>
</protein>
<accession>W9V9Z9</accession>
<keyword evidence="8" id="KW-0830">Ubiquinone</keyword>
<gene>
    <name evidence="8" type="ORF">D779_3491</name>
</gene>
<comment type="subcellular location">
    <subcellularLocation>
        <location evidence="1">Cell membrane</location>
        <topology evidence="1">Multi-pass membrane protein</topology>
    </subcellularLocation>
</comment>
<keyword evidence="9" id="KW-1185">Reference proteome</keyword>
<proteinExistence type="inferred from homology"/>
<dbReference type="PANTHER" id="PTHR34583">
    <property type="entry name" value="ANTIPORTER SUBUNIT MNHC2-RELATED"/>
    <property type="match status" value="1"/>
</dbReference>
<evidence type="ECO:0000256" key="7">
    <source>
        <dbReference type="SAM" id="Phobius"/>
    </source>
</evidence>
<feature type="transmembrane region" description="Helical" evidence="7">
    <location>
        <begin position="6"/>
        <end position="24"/>
    </location>
</feature>
<dbReference type="InterPro" id="IPR050601">
    <property type="entry name" value="CPA3_antiporter_subunitC"/>
</dbReference>
<reference evidence="8 9" key="1">
    <citation type="submission" date="2012-11" db="EMBL/GenBank/DDBJ databases">
        <title>Genome assembly of Thiorhodococcus sp. AK35.</title>
        <authorList>
            <person name="Nupur N."/>
            <person name="Khatri I."/>
            <person name="Subramanian S."/>
            <person name="Pinnaka A."/>
        </authorList>
    </citation>
    <scope>NUCLEOTIDE SEQUENCE [LARGE SCALE GENOMIC DNA]</scope>
    <source>
        <strain evidence="8 9">AK35</strain>
    </source>
</reference>
<evidence type="ECO:0000313" key="8">
    <source>
        <dbReference type="EMBL" id="EXJ13736.1"/>
    </source>
</evidence>
<evidence type="ECO:0000256" key="5">
    <source>
        <dbReference type="ARBA" id="ARBA00022989"/>
    </source>
</evidence>
<dbReference type="Proteomes" id="UP000019460">
    <property type="component" value="Unassembled WGS sequence"/>
</dbReference>
<sequence length="92" mass="9790">MTELLFGGAGILLFAMGLWSFLVHEPLLRKLIAFNVMGSGVFHILVAISERGALRPDPVPHALVLTGIVVAVSATALALALDRRLDDEDPDG</sequence>
<keyword evidence="5 7" id="KW-1133">Transmembrane helix</keyword>
<dbReference type="OrthoDB" id="1494613at2"/>
<dbReference type="RefSeq" id="WP_043756483.1">
    <property type="nucleotide sequence ID" value="NZ_AONC01000061.1"/>
</dbReference>
<comment type="similarity">
    <text evidence="2">Belongs to the CPA3 antiporters (TC 2.A.63) subunit C family.</text>
</comment>
<evidence type="ECO:0000256" key="4">
    <source>
        <dbReference type="ARBA" id="ARBA00022692"/>
    </source>
</evidence>
<evidence type="ECO:0000256" key="1">
    <source>
        <dbReference type="ARBA" id="ARBA00004651"/>
    </source>
</evidence>
<keyword evidence="3" id="KW-1003">Cell membrane</keyword>